<reference evidence="2 3" key="1">
    <citation type="journal article" date="2015" name="Environ. Microbiol.">
        <title>Genome analyses suggest the presence of polyploidy and recent human-driven expansions in eight global populations of the honeybee pathogen Nosema ceranae.</title>
        <authorList>
            <person name="Pelin A."/>
            <person name="Selman M."/>
            <person name="Aris-Brosou S."/>
            <person name="Farinelli L."/>
            <person name="Corradi N."/>
        </authorList>
    </citation>
    <scope>NUCLEOTIDE SEQUENCE [LARGE SCALE GENOMIC DNA]</scope>
    <source>
        <strain evidence="2 3">PA08 1199</strain>
    </source>
</reference>
<dbReference type="Proteomes" id="UP000034350">
    <property type="component" value="Unassembled WGS sequence"/>
</dbReference>
<keyword evidence="3" id="KW-1185">Reference proteome</keyword>
<name>A0A0F9WSB5_9MICR</name>
<dbReference type="AlphaFoldDB" id="A0A0F9WSB5"/>
<dbReference type="GeneID" id="36318742"/>
<organism evidence="2 3">
    <name type="scientific">Vairimorpha ceranae</name>
    <dbReference type="NCBI Taxonomy" id="40302"/>
    <lineage>
        <taxon>Eukaryota</taxon>
        <taxon>Fungi</taxon>
        <taxon>Fungi incertae sedis</taxon>
        <taxon>Microsporidia</taxon>
        <taxon>Nosematidae</taxon>
        <taxon>Vairimorpha</taxon>
    </lineage>
</organism>
<dbReference type="VEuPathDB" id="MicrosporidiaDB:AAJ76_1200011465"/>
<gene>
    <name evidence="2" type="ORF">AAJ76_1200011465</name>
</gene>
<comment type="caution">
    <text evidence="2">The sequence shown here is derived from an EMBL/GenBank/DDBJ whole genome shotgun (WGS) entry which is preliminary data.</text>
</comment>
<accession>A0A0F9WSB5</accession>
<keyword evidence="1" id="KW-0175">Coiled coil</keyword>
<evidence type="ECO:0000256" key="1">
    <source>
        <dbReference type="SAM" id="Coils"/>
    </source>
</evidence>
<proteinExistence type="predicted"/>
<dbReference type="EMBL" id="JPQZ01000012">
    <property type="protein sequence ID" value="KKO75768.1"/>
    <property type="molecule type" value="Genomic_DNA"/>
</dbReference>
<feature type="coiled-coil region" evidence="1">
    <location>
        <begin position="6"/>
        <end position="33"/>
    </location>
</feature>
<sequence length="87" mass="10761">MKRLTKSKELEENKKKEREFKEITSQFIQQERQKMEERISDSLDKMFDDEVKEIKIYKEFDTDFQYKNPFKINNTNVEDDLKFITKL</sequence>
<protein>
    <submittedName>
        <fullName evidence="2">Ribonuclease z</fullName>
    </submittedName>
</protein>
<evidence type="ECO:0000313" key="2">
    <source>
        <dbReference type="EMBL" id="KKO75768.1"/>
    </source>
</evidence>
<dbReference type="RefSeq" id="XP_024331510.1">
    <property type="nucleotide sequence ID" value="XM_024473845.1"/>
</dbReference>
<evidence type="ECO:0000313" key="3">
    <source>
        <dbReference type="Proteomes" id="UP000034350"/>
    </source>
</evidence>